<proteinExistence type="predicted"/>
<dbReference type="STRING" id="308853.SAMN05421752_11526"/>
<organism evidence="1 2">
    <name type="scientific">Natronorubrum thiooxidans</name>
    <dbReference type="NCBI Taxonomy" id="308853"/>
    <lineage>
        <taxon>Archaea</taxon>
        <taxon>Methanobacteriati</taxon>
        <taxon>Methanobacteriota</taxon>
        <taxon>Stenosarchaea group</taxon>
        <taxon>Halobacteria</taxon>
        <taxon>Halobacteriales</taxon>
        <taxon>Natrialbaceae</taxon>
        <taxon>Natronorubrum</taxon>
    </lineage>
</organism>
<gene>
    <name evidence="1" type="ORF">SAMN05421752_11526</name>
</gene>
<accession>A0A1N7GSY6</accession>
<sequence length="33" mass="3843">MLAESLTEIQLEATILKEFVRSLDERLVETYCV</sequence>
<reference evidence="2" key="1">
    <citation type="submission" date="2017-01" db="EMBL/GenBank/DDBJ databases">
        <authorList>
            <person name="Varghese N."/>
            <person name="Submissions S."/>
        </authorList>
    </citation>
    <scope>NUCLEOTIDE SEQUENCE [LARGE SCALE GENOMIC DNA]</scope>
    <source>
        <strain evidence="2">type strain: HArc-</strain>
    </source>
</reference>
<dbReference type="Proteomes" id="UP000185936">
    <property type="component" value="Unassembled WGS sequence"/>
</dbReference>
<protein>
    <submittedName>
        <fullName evidence="1">Uncharacterized protein</fullName>
    </submittedName>
</protein>
<evidence type="ECO:0000313" key="2">
    <source>
        <dbReference type="Proteomes" id="UP000185936"/>
    </source>
</evidence>
<name>A0A1N7GSY6_9EURY</name>
<dbReference type="EMBL" id="FTNR01000015">
    <property type="protein sequence ID" value="SIS15676.1"/>
    <property type="molecule type" value="Genomic_DNA"/>
</dbReference>
<dbReference type="AlphaFoldDB" id="A0A1N7GSY6"/>
<keyword evidence="2" id="KW-1185">Reference proteome</keyword>
<evidence type="ECO:0000313" key="1">
    <source>
        <dbReference type="EMBL" id="SIS15676.1"/>
    </source>
</evidence>